<evidence type="ECO:0000313" key="2">
    <source>
        <dbReference type="Proteomes" id="UP000222485"/>
    </source>
</evidence>
<dbReference type="Gene3D" id="1.10.10.10">
    <property type="entry name" value="Winged helix-like DNA-binding domain superfamily/Winged helix DNA-binding domain"/>
    <property type="match status" value="1"/>
</dbReference>
<dbReference type="InterPro" id="IPR036388">
    <property type="entry name" value="WH-like_DNA-bd_sf"/>
</dbReference>
<dbReference type="Proteomes" id="UP000222485">
    <property type="component" value="Genome"/>
</dbReference>
<reference evidence="2" key="1">
    <citation type="journal article" date="2017" name="Curr. Microbiol.">
        <title>Genomic Diversity of Type B3 Bacteriophages of Caulobacter crescentus.</title>
        <authorList>
            <person name="Ash K.T."/>
            <person name="Drake K.M."/>
            <person name="Gibbs W.S."/>
            <person name="Ely B."/>
        </authorList>
    </citation>
    <scope>NUCLEOTIDE SEQUENCE [LARGE SCALE GENOMIC DNA]</scope>
</reference>
<organism evidence="1 2">
    <name type="scientific">Caulobacter phage Ccr32</name>
    <dbReference type="NCBI Taxonomy" id="1959738"/>
    <lineage>
        <taxon>Viruses</taxon>
        <taxon>Duplodnaviria</taxon>
        <taxon>Heunggongvirae</taxon>
        <taxon>Uroviricota</taxon>
        <taxon>Caudoviricetes</taxon>
        <taxon>Jeanschmidtviridae</taxon>
        <taxon>Shapirovirus</taxon>
        <taxon>Shapirovirus cbk</taxon>
    </lineage>
</organism>
<gene>
    <name evidence="1" type="ORF">Ccr32_gp049</name>
</gene>
<accession>A0A1V0EDJ9</accession>
<name>A0A1V0EDJ9_9CAUD</name>
<sequence>MTTAFDAVLARIESGEPFTYAGLSAVNDAAGGNEARDRLADRTIQKYRRKGWITFTREGRYVVWRPTPAGAAQFNLQA</sequence>
<protein>
    <submittedName>
        <fullName evidence="1">Uncharacterized protein</fullName>
    </submittedName>
</protein>
<evidence type="ECO:0000313" key="1">
    <source>
        <dbReference type="EMBL" id="ARB14968.1"/>
    </source>
</evidence>
<proteinExistence type="predicted"/>
<dbReference type="EMBL" id="KY555146">
    <property type="protein sequence ID" value="ARB14968.1"/>
    <property type="molecule type" value="Genomic_DNA"/>
</dbReference>